<dbReference type="InterPro" id="IPR000889">
    <property type="entry name" value="Glutathione_peroxidase"/>
</dbReference>
<name>A0ABV8QZ23_9MICC</name>
<dbReference type="PRINTS" id="PR01011">
    <property type="entry name" value="GLUTPROXDASE"/>
</dbReference>
<keyword evidence="6" id="KW-1185">Reference proteome</keyword>
<dbReference type="GO" id="GO:0004601">
    <property type="term" value="F:peroxidase activity"/>
    <property type="evidence" value="ECO:0007669"/>
    <property type="project" value="UniProtKB-KW"/>
</dbReference>
<dbReference type="Pfam" id="PF00255">
    <property type="entry name" value="GSHPx"/>
    <property type="match status" value="1"/>
</dbReference>
<organism evidence="5 6">
    <name type="scientific">Arthrobacter cryoconiti</name>
    <dbReference type="NCBI Taxonomy" id="748907"/>
    <lineage>
        <taxon>Bacteria</taxon>
        <taxon>Bacillati</taxon>
        <taxon>Actinomycetota</taxon>
        <taxon>Actinomycetes</taxon>
        <taxon>Micrococcales</taxon>
        <taxon>Micrococcaceae</taxon>
        <taxon>Arthrobacter</taxon>
    </lineage>
</organism>
<dbReference type="InterPro" id="IPR036249">
    <property type="entry name" value="Thioredoxin-like_sf"/>
</dbReference>
<dbReference type="Gene3D" id="3.40.30.10">
    <property type="entry name" value="Glutaredoxin"/>
    <property type="match status" value="1"/>
</dbReference>
<reference evidence="6" key="1">
    <citation type="journal article" date="2019" name="Int. J. Syst. Evol. Microbiol.">
        <title>The Global Catalogue of Microorganisms (GCM) 10K type strain sequencing project: providing services to taxonomists for standard genome sequencing and annotation.</title>
        <authorList>
            <consortium name="The Broad Institute Genomics Platform"/>
            <consortium name="The Broad Institute Genome Sequencing Center for Infectious Disease"/>
            <person name="Wu L."/>
            <person name="Ma J."/>
        </authorList>
    </citation>
    <scope>NUCLEOTIDE SEQUENCE [LARGE SCALE GENOMIC DNA]</scope>
    <source>
        <strain evidence="6">CGMCC 1.10698</strain>
    </source>
</reference>
<evidence type="ECO:0000313" key="6">
    <source>
        <dbReference type="Proteomes" id="UP001595773"/>
    </source>
</evidence>
<dbReference type="PIRSF" id="PIRSF000303">
    <property type="entry name" value="Glutathion_perox"/>
    <property type="match status" value="1"/>
</dbReference>
<dbReference type="Proteomes" id="UP001595773">
    <property type="component" value="Unassembled WGS sequence"/>
</dbReference>
<keyword evidence="2 4" id="KW-0575">Peroxidase</keyword>
<sequence length="159" mass="16748">MSTQNLNNIPVALSEGTKTTLGTLGGKATLVVNVASKCGFTAQYSALEALYQTFRERGLVVLGVPCNQFGAQEPGTDEEIVEFCQKNFGVTFPLGAKADVNGADAHPLFAELTSQGADAVKWNFEKFLLSSDGVLLARFDSATTPDSPELVTAVESALA</sequence>
<dbReference type="EMBL" id="JBHSCQ010000005">
    <property type="protein sequence ID" value="MFC4264895.1"/>
    <property type="molecule type" value="Genomic_DNA"/>
</dbReference>
<comment type="caution">
    <text evidence="5">The sequence shown here is derived from an EMBL/GenBank/DDBJ whole genome shotgun (WGS) entry which is preliminary data.</text>
</comment>
<evidence type="ECO:0000256" key="1">
    <source>
        <dbReference type="ARBA" id="ARBA00006926"/>
    </source>
</evidence>
<dbReference type="RefSeq" id="WP_230066508.1">
    <property type="nucleotide sequence ID" value="NZ_BAABLL010000019.1"/>
</dbReference>
<protein>
    <recommendedName>
        <fullName evidence="4">Glutathione peroxidase</fullName>
    </recommendedName>
</protein>
<evidence type="ECO:0000256" key="3">
    <source>
        <dbReference type="ARBA" id="ARBA00023002"/>
    </source>
</evidence>
<evidence type="ECO:0000256" key="4">
    <source>
        <dbReference type="RuleBase" id="RU000499"/>
    </source>
</evidence>
<evidence type="ECO:0000256" key="2">
    <source>
        <dbReference type="ARBA" id="ARBA00022559"/>
    </source>
</evidence>
<evidence type="ECO:0000313" key="5">
    <source>
        <dbReference type="EMBL" id="MFC4264895.1"/>
    </source>
</evidence>
<gene>
    <name evidence="5" type="ORF">ACFOW9_04700</name>
</gene>
<dbReference type="SUPFAM" id="SSF52833">
    <property type="entry name" value="Thioredoxin-like"/>
    <property type="match status" value="1"/>
</dbReference>
<dbReference type="CDD" id="cd00340">
    <property type="entry name" value="GSH_Peroxidase"/>
    <property type="match status" value="1"/>
</dbReference>
<accession>A0ABV8QZ23</accession>
<dbReference type="PANTHER" id="PTHR11592:SF78">
    <property type="entry name" value="GLUTATHIONE PEROXIDASE"/>
    <property type="match status" value="1"/>
</dbReference>
<dbReference type="PANTHER" id="PTHR11592">
    <property type="entry name" value="GLUTATHIONE PEROXIDASE"/>
    <property type="match status" value="1"/>
</dbReference>
<comment type="similarity">
    <text evidence="1 4">Belongs to the glutathione peroxidase family.</text>
</comment>
<proteinExistence type="inferred from homology"/>
<keyword evidence="3 4" id="KW-0560">Oxidoreductase</keyword>
<dbReference type="PROSITE" id="PS51355">
    <property type="entry name" value="GLUTATHIONE_PEROXID_3"/>
    <property type="match status" value="1"/>
</dbReference>